<comment type="caution">
    <text evidence="9">The sequence shown here is derived from an EMBL/GenBank/DDBJ whole genome shotgun (WGS) entry which is preliminary data.</text>
</comment>
<dbReference type="InterPro" id="IPR000757">
    <property type="entry name" value="Beta-glucanase-like"/>
</dbReference>
<dbReference type="PROSITE" id="PS51762">
    <property type="entry name" value="GH16_2"/>
    <property type="match status" value="1"/>
</dbReference>
<dbReference type="InterPro" id="IPR013320">
    <property type="entry name" value="ConA-like_dom_sf"/>
</dbReference>
<dbReference type="InterPro" id="IPR001343">
    <property type="entry name" value="Hemolysn_Ca-bd"/>
</dbReference>
<dbReference type="InterPro" id="IPR050546">
    <property type="entry name" value="Glycosyl_Hydrlase_16"/>
</dbReference>
<dbReference type="Proteomes" id="UP000481033">
    <property type="component" value="Unassembled WGS sequence"/>
</dbReference>
<comment type="catalytic activity">
    <reaction evidence="1">
        <text>Hydrolysis of (1-&gt;4)-beta-D-glucosidic linkages in beta-D-glucans containing (1-&gt;3)- and (1-&gt;4)-bonds.</text>
        <dbReference type="EC" id="3.2.1.73"/>
    </reaction>
</comment>
<evidence type="ECO:0000256" key="3">
    <source>
        <dbReference type="ARBA" id="ARBA00012690"/>
    </source>
</evidence>
<dbReference type="Gene3D" id="2.150.10.10">
    <property type="entry name" value="Serralysin-like metalloprotease, C-terminal"/>
    <property type="match status" value="4"/>
</dbReference>
<dbReference type="EC" id="3.2.1.73" evidence="3"/>
<dbReference type="SUPFAM" id="SSF49899">
    <property type="entry name" value="Concanavalin A-like lectins/glucanases"/>
    <property type="match status" value="1"/>
</dbReference>
<dbReference type="InterPro" id="IPR008264">
    <property type="entry name" value="Beta_glucanase"/>
</dbReference>
<dbReference type="InterPro" id="IPR018511">
    <property type="entry name" value="Hemolysin-typ_Ca-bd_CS"/>
</dbReference>
<dbReference type="GO" id="GO:0005509">
    <property type="term" value="F:calcium ion binding"/>
    <property type="evidence" value="ECO:0007669"/>
    <property type="project" value="InterPro"/>
</dbReference>
<protein>
    <recommendedName>
        <fullName evidence="3">licheninase</fullName>
        <ecNumber evidence="3">3.2.1.73</ecNumber>
    </recommendedName>
</protein>
<dbReference type="CDD" id="cd08023">
    <property type="entry name" value="GH16_laminarinase_like"/>
    <property type="match status" value="1"/>
</dbReference>
<dbReference type="EMBL" id="QXHD01000004">
    <property type="protein sequence ID" value="NEZ59072.1"/>
    <property type="molecule type" value="Genomic_DNA"/>
</dbReference>
<evidence type="ECO:0000259" key="8">
    <source>
        <dbReference type="PROSITE" id="PS51762"/>
    </source>
</evidence>
<dbReference type="RefSeq" id="WP_163702016.1">
    <property type="nucleotide sequence ID" value="NZ_QXHD01000004.1"/>
</dbReference>
<dbReference type="GO" id="GO:0042972">
    <property type="term" value="F:licheninase activity"/>
    <property type="evidence" value="ECO:0007669"/>
    <property type="project" value="UniProtKB-EC"/>
</dbReference>
<feature type="domain" description="GH16" evidence="8">
    <location>
        <begin position="9"/>
        <end position="257"/>
    </location>
</feature>
<dbReference type="Gene3D" id="2.60.120.200">
    <property type="match status" value="1"/>
</dbReference>
<dbReference type="Pfam" id="PF00353">
    <property type="entry name" value="HemolysinCabind"/>
    <property type="match status" value="4"/>
</dbReference>
<dbReference type="PRINTS" id="PR00313">
    <property type="entry name" value="CABNDNGRPT"/>
</dbReference>
<dbReference type="InterPro" id="IPR011049">
    <property type="entry name" value="Serralysin-like_metalloprot_C"/>
</dbReference>
<dbReference type="GO" id="GO:0005975">
    <property type="term" value="P:carbohydrate metabolic process"/>
    <property type="evidence" value="ECO:0007669"/>
    <property type="project" value="InterPro"/>
</dbReference>
<evidence type="ECO:0000256" key="6">
    <source>
        <dbReference type="PIRSR" id="PIRSR608264-1"/>
    </source>
</evidence>
<dbReference type="PRINTS" id="PR00737">
    <property type="entry name" value="GLHYDRLASE16"/>
</dbReference>
<keyword evidence="10" id="KW-1185">Reference proteome</keyword>
<sequence length="581" mass="63195">MVNHPSILTNWDLVFEDNFDGSELNQDNWNTTYYYGSRTNTFNDEAQYYVDEALTVANGTLSISANKLDQPLEAFEGVDQYLLAQQGKDLFFDYTSGMISGHDKIAFTYGYMEIKASLPVGQGLWPAFWMLPSTGEWPPEIDIMEFLGHQTDTVYGTLHYQDPDAPNGNAMEGNSVSGIDFSEGEHTFAVKWTPERITWFVDGQKAFTITGNIPQQAMYLLANLAVCGSWPGDPDHTTLFPSSYDIDYIRVYQNKRGILHGGLGDDTLSRTRGDIYGGAGDDVLSLSKIGNLYGEDGNDILNGGERKNILDGGTGDDQLFGYKGHDELDGGTGNDHLDGGWGHDQLNGEDGEDYLFGDRGRDILNGGAGDDELDGGLGQDHLNGEDGEDYLFGDRGRDILNGGAGDDELDGGLGQDHLDGGAGSDLLEGNFGHDYLQGGLGNDQLFGDKGRDSLIGVDINASTRTALVGINEIDILTGGEGADIFYLGDTTSAFYDDGDNLSLGEYDYALISDFNYKQNDLIQLHGSLDDYLLEATAEDLEQGIGIYLKTARQNELIGIVENVTDLSLSNQFFKIADSVAV</sequence>
<evidence type="ECO:0000313" key="9">
    <source>
        <dbReference type="EMBL" id="NEZ59072.1"/>
    </source>
</evidence>
<feature type="region of interest" description="Disordered" evidence="7">
    <location>
        <begin position="367"/>
        <end position="387"/>
    </location>
</feature>
<dbReference type="PANTHER" id="PTHR10963:SF55">
    <property type="entry name" value="GLYCOSIDE HYDROLASE FAMILY 16 PROTEIN"/>
    <property type="match status" value="1"/>
</dbReference>
<name>A0A6M0RTI7_9CYAN</name>
<reference evidence="9 10" key="1">
    <citation type="journal article" date="2020" name="Microb. Ecol.">
        <title>Ecogenomics of the Marine Benthic Filamentous Cyanobacterium Adonisia.</title>
        <authorList>
            <person name="Walter J.M."/>
            <person name="Coutinho F.H."/>
            <person name="Leomil L."/>
            <person name="Hargreaves P.I."/>
            <person name="Campeao M.E."/>
            <person name="Vieira V.V."/>
            <person name="Silva B.S."/>
            <person name="Fistarol G.O."/>
            <person name="Salomon P.S."/>
            <person name="Sawabe T."/>
            <person name="Mino S."/>
            <person name="Hosokawa M."/>
            <person name="Miyashita H."/>
            <person name="Maruyama F."/>
            <person name="van Verk M.C."/>
            <person name="Dutilh B.E."/>
            <person name="Thompson C.C."/>
            <person name="Thompson F.L."/>
        </authorList>
    </citation>
    <scope>NUCLEOTIDE SEQUENCE [LARGE SCALE GENOMIC DNA]</scope>
    <source>
        <strain evidence="9 10">CCMR0081</strain>
    </source>
</reference>
<evidence type="ECO:0000256" key="2">
    <source>
        <dbReference type="ARBA" id="ARBA00006865"/>
    </source>
</evidence>
<evidence type="ECO:0000313" key="10">
    <source>
        <dbReference type="Proteomes" id="UP000481033"/>
    </source>
</evidence>
<accession>A0A6M0RTI7</accession>
<dbReference type="SUPFAM" id="SSF51120">
    <property type="entry name" value="beta-Roll"/>
    <property type="match status" value="2"/>
</dbReference>
<evidence type="ECO:0000256" key="5">
    <source>
        <dbReference type="ARBA" id="ARBA00023295"/>
    </source>
</evidence>
<gene>
    <name evidence="9" type="ORF">DXZ20_26200</name>
</gene>
<dbReference type="PROSITE" id="PS00330">
    <property type="entry name" value="HEMOLYSIN_CALCIUM"/>
    <property type="match status" value="3"/>
</dbReference>
<feature type="active site" description="Nucleophile" evidence="6">
    <location>
        <position position="140"/>
    </location>
</feature>
<organism evidence="9 10">
    <name type="scientific">Adonisia turfae CCMR0081</name>
    <dbReference type="NCBI Taxonomy" id="2292702"/>
    <lineage>
        <taxon>Bacteria</taxon>
        <taxon>Bacillati</taxon>
        <taxon>Cyanobacteriota</taxon>
        <taxon>Adonisia</taxon>
        <taxon>Adonisia turfae</taxon>
    </lineage>
</organism>
<keyword evidence="5" id="KW-0326">Glycosidase</keyword>
<evidence type="ECO:0000256" key="4">
    <source>
        <dbReference type="ARBA" id="ARBA00022801"/>
    </source>
</evidence>
<evidence type="ECO:0000256" key="1">
    <source>
        <dbReference type="ARBA" id="ARBA00000481"/>
    </source>
</evidence>
<evidence type="ECO:0000256" key="7">
    <source>
        <dbReference type="SAM" id="MobiDB-lite"/>
    </source>
</evidence>
<dbReference type="AlphaFoldDB" id="A0A6M0RTI7"/>
<feature type="active site" description="Proton donor" evidence="6">
    <location>
        <position position="145"/>
    </location>
</feature>
<proteinExistence type="inferred from homology"/>
<dbReference type="Pfam" id="PF00722">
    <property type="entry name" value="Glyco_hydro_16"/>
    <property type="match status" value="1"/>
</dbReference>
<keyword evidence="4" id="KW-0378">Hydrolase</keyword>
<comment type="similarity">
    <text evidence="2">Belongs to the glycosyl hydrolase 16 family.</text>
</comment>
<dbReference type="PANTHER" id="PTHR10963">
    <property type="entry name" value="GLYCOSYL HYDROLASE-RELATED"/>
    <property type="match status" value="1"/>
</dbReference>